<evidence type="ECO:0000313" key="4">
    <source>
        <dbReference type="EMBL" id="MBM6875997.1"/>
    </source>
</evidence>
<dbReference type="Gene3D" id="3.90.1750.20">
    <property type="entry name" value="Putative Large Serine Recombinase, Chain B, Domain 2"/>
    <property type="match status" value="1"/>
</dbReference>
<gene>
    <name evidence="4" type="ORF">H6A04_10125</name>
</gene>
<dbReference type="PANTHER" id="PTHR30461:SF23">
    <property type="entry name" value="DNA RECOMBINASE-RELATED"/>
    <property type="match status" value="1"/>
</dbReference>
<feature type="coiled-coil region" evidence="1">
    <location>
        <begin position="328"/>
        <end position="437"/>
    </location>
</feature>
<proteinExistence type="predicted"/>
<dbReference type="InterPro" id="IPR025827">
    <property type="entry name" value="Zn_ribbon_recom_dom"/>
</dbReference>
<feature type="non-terminal residue" evidence="4">
    <location>
        <position position="1"/>
    </location>
</feature>
<sequence length="445" mass="52510">YFRDIFYSKGIKRKGKYRDNNIEIVKKFTDVMSGGNRNRKGFLEAQKYLEENQGEIDYFIAYDVSRIARDAFAFLSLFNKLNLLNVKLKLINNPTLDSDSPMGKLILTILAAIFEFFRFDNADRVRDNMIVRVKEGKRMNNAPFGYKMVDKKMVIVQEEAELIKYIYKEYLNGHGIVALERMTGKDRSTIKQWLNNKVYAGYNVFGKRKMNKTTFKPMKNPDESKIVEAKGDWEPIIDIETWEKVAHRMALNKELKLKQKKTSYLLSGLLFHTCGFKFRGNTGRKGTYYYRCCNCHRSIKVETVDKKVLEELFNSDFLDELNKAPLEYNNRDKELKNLKSQRSKLKTREENLIELYTDGDITREQFKSRKVDIQNSLIEIEAKIIELENTRNEIKQNLDFKKMFIEALSNLKNTESKDEANKILKQIIKKIEINEEREIFIYLNF</sequence>
<dbReference type="RefSeq" id="WP_204716650.1">
    <property type="nucleotide sequence ID" value="NZ_JACJLT010000147.1"/>
</dbReference>
<dbReference type="Pfam" id="PF07508">
    <property type="entry name" value="Recombinase"/>
    <property type="match status" value="1"/>
</dbReference>
<dbReference type="Gene3D" id="3.40.50.1390">
    <property type="entry name" value="Resolvase, N-terminal catalytic domain"/>
    <property type="match status" value="1"/>
</dbReference>
<comment type="caution">
    <text evidence="4">The sequence shown here is derived from an EMBL/GenBank/DDBJ whole genome shotgun (WGS) entry which is preliminary data.</text>
</comment>
<feature type="domain" description="Resolvase/invertase-type recombinase catalytic" evidence="2">
    <location>
        <begin position="1"/>
        <end position="136"/>
    </location>
</feature>
<dbReference type="Proteomes" id="UP000728968">
    <property type="component" value="Unassembled WGS sequence"/>
</dbReference>
<dbReference type="InterPro" id="IPR038109">
    <property type="entry name" value="DNA_bind_recomb_sf"/>
</dbReference>
<evidence type="ECO:0000259" key="3">
    <source>
        <dbReference type="PROSITE" id="PS51737"/>
    </source>
</evidence>
<accession>A0ABS2G5Y1</accession>
<dbReference type="InterPro" id="IPR036162">
    <property type="entry name" value="Resolvase-like_N_sf"/>
</dbReference>
<dbReference type="SUPFAM" id="SSF53041">
    <property type="entry name" value="Resolvase-like"/>
    <property type="match status" value="1"/>
</dbReference>
<dbReference type="PROSITE" id="PS51736">
    <property type="entry name" value="RECOMBINASES_3"/>
    <property type="match status" value="1"/>
</dbReference>
<evidence type="ECO:0000259" key="2">
    <source>
        <dbReference type="PROSITE" id="PS51736"/>
    </source>
</evidence>
<dbReference type="PANTHER" id="PTHR30461">
    <property type="entry name" value="DNA-INVERTASE FROM LAMBDOID PROPHAGE"/>
    <property type="match status" value="1"/>
</dbReference>
<dbReference type="Pfam" id="PF13408">
    <property type="entry name" value="Zn_ribbon_recom"/>
    <property type="match status" value="1"/>
</dbReference>
<name>A0ABS2G5Y1_FUSMR</name>
<dbReference type="InterPro" id="IPR006119">
    <property type="entry name" value="Resolv_N"/>
</dbReference>
<dbReference type="InterPro" id="IPR050639">
    <property type="entry name" value="SSR_resolvase"/>
</dbReference>
<organism evidence="4 5">
    <name type="scientific">Fusobacterium mortiferum</name>
    <dbReference type="NCBI Taxonomy" id="850"/>
    <lineage>
        <taxon>Bacteria</taxon>
        <taxon>Fusobacteriati</taxon>
        <taxon>Fusobacteriota</taxon>
        <taxon>Fusobacteriia</taxon>
        <taxon>Fusobacteriales</taxon>
        <taxon>Fusobacteriaceae</taxon>
        <taxon>Fusobacterium</taxon>
    </lineage>
</organism>
<keyword evidence="1" id="KW-0175">Coiled coil</keyword>
<protein>
    <submittedName>
        <fullName evidence="4">Recombinase family protein</fullName>
    </submittedName>
</protein>
<evidence type="ECO:0000256" key="1">
    <source>
        <dbReference type="SAM" id="Coils"/>
    </source>
</evidence>
<evidence type="ECO:0000313" key="5">
    <source>
        <dbReference type="Proteomes" id="UP000728968"/>
    </source>
</evidence>
<feature type="domain" description="Recombinase" evidence="3">
    <location>
        <begin position="143"/>
        <end position="255"/>
    </location>
</feature>
<dbReference type="EMBL" id="JACJLT010000147">
    <property type="protein sequence ID" value="MBM6875997.1"/>
    <property type="molecule type" value="Genomic_DNA"/>
</dbReference>
<dbReference type="InterPro" id="IPR011109">
    <property type="entry name" value="DNA_bind_recombinase_dom"/>
</dbReference>
<dbReference type="Pfam" id="PF00239">
    <property type="entry name" value="Resolvase"/>
    <property type="match status" value="1"/>
</dbReference>
<dbReference type="SMART" id="SM00857">
    <property type="entry name" value="Resolvase"/>
    <property type="match status" value="1"/>
</dbReference>
<dbReference type="PROSITE" id="PS51737">
    <property type="entry name" value="RECOMBINASE_DNA_BIND"/>
    <property type="match status" value="1"/>
</dbReference>
<reference evidence="4 5" key="1">
    <citation type="journal article" date="2021" name="Sci. Rep.">
        <title>The distribution of antibiotic resistance genes in chicken gut microbiota commensals.</title>
        <authorList>
            <person name="Juricova H."/>
            <person name="Matiasovicova J."/>
            <person name="Kubasova T."/>
            <person name="Cejkova D."/>
            <person name="Rychlik I."/>
        </authorList>
    </citation>
    <scope>NUCLEOTIDE SEQUENCE [LARGE SCALE GENOMIC DNA]</scope>
    <source>
        <strain evidence="4 5">An425</strain>
    </source>
</reference>
<keyword evidence="5" id="KW-1185">Reference proteome</keyword>